<keyword evidence="10 13" id="KW-1133">Transmembrane helix</keyword>
<accession>A0ABQ9XCQ0</accession>
<keyword evidence="7 13" id="KW-0067">ATP-binding</keyword>
<evidence type="ECO:0000256" key="12">
    <source>
        <dbReference type="ARBA" id="ARBA00034036"/>
    </source>
</evidence>
<dbReference type="InterPro" id="IPR023298">
    <property type="entry name" value="ATPase_P-typ_TM_dom_sf"/>
</dbReference>
<keyword evidence="5" id="KW-0479">Metal-binding</keyword>
<feature type="transmembrane region" description="Helical" evidence="13">
    <location>
        <begin position="287"/>
        <end position="313"/>
    </location>
</feature>
<evidence type="ECO:0000313" key="18">
    <source>
        <dbReference type="EMBL" id="KAK2949082.1"/>
    </source>
</evidence>
<feature type="compositionally biased region" description="Pro residues" evidence="14">
    <location>
        <begin position="494"/>
        <end position="542"/>
    </location>
</feature>
<dbReference type="Pfam" id="PF16209">
    <property type="entry name" value="PhoLip_ATPase_N"/>
    <property type="match status" value="1"/>
</dbReference>
<organism evidence="18 19">
    <name type="scientific">Blattamonas nauphoetae</name>
    <dbReference type="NCBI Taxonomy" id="2049346"/>
    <lineage>
        <taxon>Eukaryota</taxon>
        <taxon>Metamonada</taxon>
        <taxon>Preaxostyla</taxon>
        <taxon>Oxymonadida</taxon>
        <taxon>Blattamonas</taxon>
    </lineage>
</organism>
<comment type="similarity">
    <text evidence="3 13">Belongs to the cation transport ATPase (P-type) (TC 3.A.3) family. Type IV subfamily.</text>
</comment>
<dbReference type="PANTHER" id="PTHR24092">
    <property type="entry name" value="PROBABLE PHOSPHOLIPID-TRANSPORTING ATPASE"/>
    <property type="match status" value="1"/>
</dbReference>
<dbReference type="PROSITE" id="PS00154">
    <property type="entry name" value="ATPASE_E1_E2"/>
    <property type="match status" value="1"/>
</dbReference>
<evidence type="ECO:0000256" key="2">
    <source>
        <dbReference type="ARBA" id="ARBA00004308"/>
    </source>
</evidence>
<protein>
    <recommendedName>
        <fullName evidence="13">Phospholipid-transporting ATPase</fullName>
        <ecNumber evidence="13">7.6.2.1</ecNumber>
    </recommendedName>
</protein>
<evidence type="ECO:0000256" key="11">
    <source>
        <dbReference type="ARBA" id="ARBA00023136"/>
    </source>
</evidence>
<dbReference type="PANTHER" id="PTHR24092:SF150">
    <property type="entry name" value="PHOSPHOLIPID-TRANSPORTING ATPASE"/>
    <property type="match status" value="1"/>
</dbReference>
<comment type="catalytic activity">
    <reaction evidence="12 13">
        <text>ATP + H2O + phospholipidSide 1 = ADP + phosphate + phospholipidSide 2.</text>
        <dbReference type="EC" id="7.6.2.1"/>
    </reaction>
</comment>
<dbReference type="InterPro" id="IPR023299">
    <property type="entry name" value="ATPase_P-typ_cyto_dom_N"/>
</dbReference>
<evidence type="ECO:0000256" key="13">
    <source>
        <dbReference type="RuleBase" id="RU362033"/>
    </source>
</evidence>
<dbReference type="Gene3D" id="2.70.150.10">
    <property type="entry name" value="Calcium-transporting ATPase, cytoplasmic transduction domain A"/>
    <property type="match status" value="1"/>
</dbReference>
<dbReference type="SUPFAM" id="SSF81653">
    <property type="entry name" value="Calcium ATPase, transduction domain A"/>
    <property type="match status" value="1"/>
</dbReference>
<dbReference type="InterPro" id="IPR006539">
    <property type="entry name" value="P-type_ATPase_IV"/>
</dbReference>
<keyword evidence="11 13" id="KW-0472">Membrane</keyword>
<evidence type="ECO:0000256" key="10">
    <source>
        <dbReference type="ARBA" id="ARBA00022989"/>
    </source>
</evidence>
<dbReference type="NCBIfam" id="TIGR01652">
    <property type="entry name" value="ATPase-Plipid"/>
    <property type="match status" value="1"/>
</dbReference>
<gene>
    <name evidence="18" type="ORF">BLNAU_16002</name>
</gene>
<evidence type="ECO:0000256" key="8">
    <source>
        <dbReference type="ARBA" id="ARBA00022842"/>
    </source>
</evidence>
<proteinExistence type="inferred from homology"/>
<evidence type="ECO:0000256" key="7">
    <source>
        <dbReference type="ARBA" id="ARBA00022840"/>
    </source>
</evidence>
<dbReference type="InterPro" id="IPR001757">
    <property type="entry name" value="P_typ_ATPase"/>
</dbReference>
<keyword evidence="19" id="KW-1185">Reference proteome</keyword>
<dbReference type="PRINTS" id="PR00119">
    <property type="entry name" value="CATATPASE"/>
</dbReference>
<keyword evidence="9 13" id="KW-1278">Translocase</keyword>
<dbReference type="InterPro" id="IPR023214">
    <property type="entry name" value="HAD_sf"/>
</dbReference>
<keyword evidence="6 13" id="KW-0547">Nucleotide-binding</keyword>
<feature type="transmembrane region" description="Helical" evidence="13">
    <location>
        <begin position="1066"/>
        <end position="1089"/>
    </location>
</feature>
<dbReference type="Pfam" id="PF16212">
    <property type="entry name" value="PhoLip_ATPase_C"/>
    <property type="match status" value="1"/>
</dbReference>
<dbReference type="SUPFAM" id="SSF81660">
    <property type="entry name" value="Metal cation-transporting ATPase, ATP-binding domain N"/>
    <property type="match status" value="1"/>
</dbReference>
<dbReference type="SFLD" id="SFLDS00003">
    <property type="entry name" value="Haloacid_Dehalogenase"/>
    <property type="match status" value="1"/>
</dbReference>
<dbReference type="EC" id="7.6.2.1" evidence="13"/>
<feature type="compositionally biased region" description="Polar residues" evidence="14">
    <location>
        <begin position="482"/>
        <end position="491"/>
    </location>
</feature>
<feature type="domain" description="P-type ATPase A" evidence="15">
    <location>
        <begin position="106"/>
        <end position="170"/>
    </location>
</feature>
<dbReference type="SFLD" id="SFLDF00027">
    <property type="entry name" value="p-type_atpase"/>
    <property type="match status" value="1"/>
</dbReference>
<evidence type="ECO:0000313" key="19">
    <source>
        <dbReference type="Proteomes" id="UP001281761"/>
    </source>
</evidence>
<evidence type="ECO:0000256" key="1">
    <source>
        <dbReference type="ARBA" id="ARBA00004141"/>
    </source>
</evidence>
<evidence type="ECO:0000256" key="14">
    <source>
        <dbReference type="SAM" id="MobiDB-lite"/>
    </source>
</evidence>
<dbReference type="Pfam" id="PF00122">
    <property type="entry name" value="E1-E2_ATPase"/>
    <property type="match status" value="1"/>
</dbReference>
<comment type="caution">
    <text evidence="18">The sequence shown here is derived from an EMBL/GenBank/DDBJ whole genome shotgun (WGS) entry which is preliminary data.</text>
</comment>
<dbReference type="SUPFAM" id="SSF56784">
    <property type="entry name" value="HAD-like"/>
    <property type="match status" value="1"/>
</dbReference>
<name>A0ABQ9XCQ0_9EUKA</name>
<feature type="domain" description="P-type ATPase N-terminal" evidence="16">
    <location>
        <begin position="17"/>
        <end position="74"/>
    </location>
</feature>
<feature type="transmembrane region" description="Helical" evidence="13">
    <location>
        <begin position="1208"/>
        <end position="1231"/>
    </location>
</feature>
<dbReference type="SFLD" id="SFLDG00002">
    <property type="entry name" value="C1.7:_P-type_atpase_like"/>
    <property type="match status" value="1"/>
</dbReference>
<dbReference type="Proteomes" id="UP001281761">
    <property type="component" value="Unassembled WGS sequence"/>
</dbReference>
<dbReference type="InterPro" id="IPR008250">
    <property type="entry name" value="ATPase_P-typ_transduc_dom_A_sf"/>
</dbReference>
<reference evidence="18 19" key="1">
    <citation type="journal article" date="2022" name="bioRxiv">
        <title>Genomics of Preaxostyla Flagellates Illuminates Evolutionary Transitions and the Path Towards Mitochondrial Loss.</title>
        <authorList>
            <person name="Novak L.V.F."/>
            <person name="Treitli S.C."/>
            <person name="Pyrih J."/>
            <person name="Halakuc P."/>
            <person name="Pipaliya S.V."/>
            <person name="Vacek V."/>
            <person name="Brzon O."/>
            <person name="Soukal P."/>
            <person name="Eme L."/>
            <person name="Dacks J.B."/>
            <person name="Karnkowska A."/>
            <person name="Elias M."/>
            <person name="Hampl V."/>
        </authorList>
    </citation>
    <scope>NUCLEOTIDE SEQUENCE [LARGE SCALE GENOMIC DNA]</scope>
    <source>
        <strain evidence="18">NAU3</strain>
        <tissue evidence="18">Gut</tissue>
    </source>
</reference>
<evidence type="ECO:0000259" key="15">
    <source>
        <dbReference type="Pfam" id="PF00122"/>
    </source>
</evidence>
<comment type="subcellular location">
    <subcellularLocation>
        <location evidence="2">Endomembrane system</location>
    </subcellularLocation>
    <subcellularLocation>
        <location evidence="1 13">Membrane</location>
        <topology evidence="1 13">Multi-pass membrane protein</topology>
    </subcellularLocation>
</comment>
<feature type="domain" description="P-type ATPase C-terminal" evidence="17">
    <location>
        <begin position="1031"/>
        <end position="1275"/>
    </location>
</feature>
<evidence type="ECO:0000259" key="17">
    <source>
        <dbReference type="Pfam" id="PF16212"/>
    </source>
</evidence>
<evidence type="ECO:0000256" key="4">
    <source>
        <dbReference type="ARBA" id="ARBA00022692"/>
    </source>
</evidence>
<dbReference type="InterPro" id="IPR032630">
    <property type="entry name" value="P_typ_ATPase_c"/>
</dbReference>
<dbReference type="Pfam" id="PF13246">
    <property type="entry name" value="Cation_ATPase"/>
    <property type="match status" value="1"/>
</dbReference>
<dbReference type="InterPro" id="IPR036412">
    <property type="entry name" value="HAD-like_sf"/>
</dbReference>
<feature type="transmembrane region" description="Helical" evidence="13">
    <location>
        <begin position="1251"/>
        <end position="1272"/>
    </location>
</feature>
<feature type="transmembrane region" description="Helical" evidence="13">
    <location>
        <begin position="74"/>
        <end position="91"/>
    </location>
</feature>
<keyword evidence="8 13" id="KW-0460">Magnesium</keyword>
<dbReference type="InterPro" id="IPR059000">
    <property type="entry name" value="ATPase_P-type_domA"/>
</dbReference>
<evidence type="ECO:0000256" key="9">
    <source>
        <dbReference type="ARBA" id="ARBA00022967"/>
    </source>
</evidence>
<feature type="region of interest" description="Disordered" evidence="14">
    <location>
        <begin position="482"/>
        <end position="542"/>
    </location>
</feature>
<evidence type="ECO:0000256" key="6">
    <source>
        <dbReference type="ARBA" id="ARBA00022741"/>
    </source>
</evidence>
<keyword evidence="4 13" id="KW-0812">Transmembrane</keyword>
<sequence length="1302" mass="146147">MQGHGDNRHITVGKGPQSHKFCSNRVQTTKFSWWSYLPLSLFNQLKKFSNLYFILNMGLNLIPGINIVSPTSSIIPVIFLIGIGLVTDLIEDLRRFYADKKVNNVPTQAYRDGSFQTIPTLELVVGDLVLIKSNEEIPADCVLLASTEERNVAYVNTMNLDGEGNLKTKHSHPFLSTILHGLPFDTNETTGAVSLKMDELRPQISTLKGDLHCLQPNREINQFAGRFEFHSKSEPASLSTAQLLLRGCFLKNTQYALALVVYTGKETKMQLNSRKSKGKFSRLNRRLNWSVLVMFMLLLFYMFLGAGLQVYLNNSQGSDHPYLATETMNGFDFAFQLLAGFVYFHNNLPTSLFVSIEIGRFIQMFFLQWDHQMRDESRGSDGKMIARTSNLNEELGMIRHIFSDKTGTLTANKMDFKRASLGHSVFNTDLDKPPRPRVNSTVSVKSEPREIFNGMSNTCEHQAFKDLAHLYLDECVPTYLSNPSSTGNNSVSPNLPPAPGLPSPSLDLPPPPTGLPPPPIGLPSPMSDLPPPPDDLPPPPADFSPPIQLSAPPTYLNRLDSKYNAFHFINALLLCHEAVIESQLDLKLLRGEITAPPPPIGNMSVNAIPENKSSVELSNLHVDANGDKVFEKIYQSTSPDEIALLSVIAKRDICYLSRTVDTIEVNLKNRTHTFPLVALLPFTSERRRMSVIVRLADGTNRLYMKGADSSIIPLCTVAEQEKAGDVMESQGIVEQFHNILASIDDFSRDGLRTLAVATRLIPEKELDIFKQKLKTAQEQLVGREEATAKCFDELEHNMELVGCTGVEDELQEDCPQTISFLKECGMNIWILTGDKVATAVNVGFTCGLISRDTIPVYITDDSLKEFNETRVKMGKESLYTEHVKVGSDTDNLKLPSRLPCKKAHEDAGLTEPIQILLDDLLSEKIKREETSRDNNNDGGNIAIIADGYALNVIVSSAVLVDKFLKLAELGVGVVCCRIAPMQKALIVRMVRSRRRDIISLAIGDGANDVSMIREAHVGIGIKGVEGTSASQVSDYSIAKFKYLKRLLVVHGHYNFYRLSTMIKYSYYKNLSFCTQFVFYLVYTLCSFQVPYDSHFISFFNLLYTSIPIIVTMLLDKDIPEWLLERQPKIYKQYRNGKSFTIRTFIKWLLLGWAVATFLFFSGMVFHNYGEVSKNGTVEGLLFYGVMTGTAAFTGVSFVYLWKTQYWTILIFIGFILSILIYGVGSILVTVVTSLGKDFYHEFFHAFASPVFYLYILFTTLTVAVLFTIVYYFEREFCGDVKVRAINTYIKGARWPHKPIKQS</sequence>
<evidence type="ECO:0000256" key="5">
    <source>
        <dbReference type="ARBA" id="ARBA00022723"/>
    </source>
</evidence>
<feature type="transmembrane region" description="Helical" evidence="13">
    <location>
        <begin position="1095"/>
        <end position="1114"/>
    </location>
</feature>
<dbReference type="EMBL" id="JARBJD010000163">
    <property type="protein sequence ID" value="KAK2949082.1"/>
    <property type="molecule type" value="Genomic_DNA"/>
</dbReference>
<dbReference type="Gene3D" id="3.40.1110.10">
    <property type="entry name" value="Calcium-transporting ATPase, cytoplasmic domain N"/>
    <property type="match status" value="1"/>
</dbReference>
<evidence type="ECO:0000259" key="16">
    <source>
        <dbReference type="Pfam" id="PF16209"/>
    </source>
</evidence>
<dbReference type="InterPro" id="IPR018303">
    <property type="entry name" value="ATPase_P-typ_P_site"/>
</dbReference>
<dbReference type="Gene3D" id="3.40.50.1000">
    <property type="entry name" value="HAD superfamily/HAD-like"/>
    <property type="match status" value="1"/>
</dbReference>
<dbReference type="InterPro" id="IPR044492">
    <property type="entry name" value="P_typ_ATPase_HD_dom"/>
</dbReference>
<evidence type="ECO:0000256" key="3">
    <source>
        <dbReference type="ARBA" id="ARBA00008109"/>
    </source>
</evidence>
<feature type="transmembrane region" description="Helical" evidence="13">
    <location>
        <begin position="1180"/>
        <end position="1201"/>
    </location>
</feature>
<dbReference type="SUPFAM" id="SSF81665">
    <property type="entry name" value="Calcium ATPase, transmembrane domain M"/>
    <property type="match status" value="1"/>
</dbReference>
<feature type="transmembrane region" description="Helical" evidence="13">
    <location>
        <begin position="333"/>
        <end position="356"/>
    </location>
</feature>
<dbReference type="NCBIfam" id="TIGR01494">
    <property type="entry name" value="ATPase_P-type"/>
    <property type="match status" value="1"/>
</dbReference>
<dbReference type="InterPro" id="IPR032631">
    <property type="entry name" value="P-type_ATPase_N"/>
</dbReference>
<feature type="transmembrane region" description="Helical" evidence="13">
    <location>
        <begin position="1147"/>
        <end position="1168"/>
    </location>
</feature>